<dbReference type="Proteomes" id="UP000012073">
    <property type="component" value="Unassembled WGS sequence"/>
</dbReference>
<dbReference type="AlphaFoldDB" id="R7Q8R6"/>
<feature type="region of interest" description="Disordered" evidence="8">
    <location>
        <begin position="207"/>
        <end position="227"/>
    </location>
</feature>
<dbReference type="GO" id="GO:0007033">
    <property type="term" value="P:vacuole organization"/>
    <property type="evidence" value="ECO:0007669"/>
    <property type="project" value="TreeGrafter"/>
</dbReference>
<dbReference type="OrthoDB" id="26184at2759"/>
<dbReference type="EMBL" id="HG001693">
    <property type="protein sequence ID" value="CDF34429.1"/>
    <property type="molecule type" value="Genomic_DNA"/>
</dbReference>
<dbReference type="GO" id="GO:0008270">
    <property type="term" value="F:zinc ion binding"/>
    <property type="evidence" value="ECO:0007669"/>
    <property type="project" value="UniProtKB-KW"/>
</dbReference>
<keyword evidence="4" id="KW-0863">Zinc-finger</keyword>
<dbReference type="GO" id="GO:0006904">
    <property type="term" value="P:vesicle docking involved in exocytosis"/>
    <property type="evidence" value="ECO:0007669"/>
    <property type="project" value="TreeGrafter"/>
</dbReference>
<dbReference type="GO" id="GO:0005768">
    <property type="term" value="C:endosome"/>
    <property type="evidence" value="ECO:0007669"/>
    <property type="project" value="TreeGrafter"/>
</dbReference>
<evidence type="ECO:0000256" key="4">
    <source>
        <dbReference type="ARBA" id="ARBA00022771"/>
    </source>
</evidence>
<evidence type="ECO:0000256" key="2">
    <source>
        <dbReference type="ARBA" id="ARBA00022448"/>
    </source>
</evidence>
<dbReference type="GO" id="GO:0007032">
    <property type="term" value="P:endosome organization"/>
    <property type="evidence" value="ECO:0007669"/>
    <property type="project" value="TreeGrafter"/>
</dbReference>
<feature type="region of interest" description="Disordered" evidence="8">
    <location>
        <begin position="773"/>
        <end position="810"/>
    </location>
</feature>
<dbReference type="InterPro" id="IPR057308">
    <property type="entry name" value="CHCR_PEP5_VPS11"/>
</dbReference>
<keyword evidence="2" id="KW-0813">Transport</keyword>
<dbReference type="GO" id="GO:0048284">
    <property type="term" value="P:organelle fusion"/>
    <property type="evidence" value="ECO:0007669"/>
    <property type="project" value="TreeGrafter"/>
</dbReference>
<feature type="domain" description="PEP5/VPS11 N-terminal" evidence="10">
    <location>
        <begin position="157"/>
        <end position="463"/>
    </location>
</feature>
<dbReference type="GO" id="GO:0030674">
    <property type="term" value="F:protein-macromolecule adaptor activity"/>
    <property type="evidence" value="ECO:0007669"/>
    <property type="project" value="TreeGrafter"/>
</dbReference>
<gene>
    <name evidence="11" type="ORF">CHC_T00003129001</name>
</gene>
<keyword evidence="5" id="KW-0862">Zinc</keyword>
<keyword evidence="12" id="KW-1185">Reference proteome</keyword>
<dbReference type="OMA" id="LMTMEFK"/>
<feature type="domain" description="Vacuolar protein sorting protein 11 C-terminal" evidence="9">
    <location>
        <begin position="1127"/>
        <end position="1163"/>
    </location>
</feature>
<feature type="compositionally biased region" description="Polar residues" evidence="8">
    <location>
        <begin position="800"/>
        <end position="809"/>
    </location>
</feature>
<comment type="subcellular location">
    <subcellularLocation>
        <location evidence="1">Endomembrane system</location>
        <topology evidence="1">Peripheral membrane protein</topology>
    </subcellularLocation>
</comment>
<dbReference type="GeneID" id="17321965"/>
<dbReference type="Pfam" id="PF23341">
    <property type="entry name" value="PEP5_VPS11_N"/>
    <property type="match status" value="1"/>
</dbReference>
<dbReference type="STRING" id="2769.R7Q8R6"/>
<dbReference type="Pfam" id="PF12451">
    <property type="entry name" value="VPS11_C"/>
    <property type="match status" value="1"/>
</dbReference>
<evidence type="ECO:0000256" key="7">
    <source>
        <dbReference type="ARBA" id="ARBA00023136"/>
    </source>
</evidence>
<evidence type="ECO:0000256" key="3">
    <source>
        <dbReference type="ARBA" id="ARBA00022723"/>
    </source>
</evidence>
<dbReference type="Pfam" id="PF23356">
    <property type="entry name" value="TPR_PEP5_VPS11"/>
    <property type="match status" value="1"/>
</dbReference>
<dbReference type="InterPro" id="IPR057307">
    <property type="entry name" value="PEP5_VPS11_N"/>
</dbReference>
<protein>
    <submittedName>
        <fullName evidence="11">Uncharacterized protein</fullName>
    </submittedName>
</protein>
<dbReference type="PANTHER" id="PTHR23323:SF24">
    <property type="entry name" value="VACUOLAR PROTEIN SORTING-ASSOCIATED PROTEIN 11 HOMOLOG"/>
    <property type="match status" value="1"/>
</dbReference>
<evidence type="ECO:0000259" key="9">
    <source>
        <dbReference type="Pfam" id="PF12451"/>
    </source>
</evidence>
<dbReference type="Gramene" id="CDF34429">
    <property type="protein sequence ID" value="CDF34429"/>
    <property type="gene ID" value="CHC_T00003129001"/>
</dbReference>
<evidence type="ECO:0000256" key="5">
    <source>
        <dbReference type="ARBA" id="ARBA00022833"/>
    </source>
</evidence>
<evidence type="ECO:0000313" key="11">
    <source>
        <dbReference type="EMBL" id="CDF34429.1"/>
    </source>
</evidence>
<keyword evidence="7" id="KW-0472">Membrane</keyword>
<dbReference type="InterPro" id="IPR024763">
    <property type="entry name" value="VPS11_C"/>
</dbReference>
<sequence>MSALLLTELSGIETCATSLTDSFILFSFYTPTPSAPGFFASPASRFAMSLRWKPFRFLSVETLLDTTAGREDASSFGEVSLFPTLSAERNHERASQQRVLRRFATAAERAVSYDSIDGTFVLALPRGVVQLFHLASLDPSLTLGSYRSLHETTPPLHYTFSAHDGAVFSLVLVRHGDGVLPSLVTLGVDDGNPCLKVWKFRVRETSRSPIPPSSAIEDGPSPYQNGNRPVPADENRLECIAVYRLQSDSRPKVLAVKDAKLGIADISEIAIGFEDASVTILYGEIYRERAMRVRVAPAPGEMIQAKPIVFLRYCGTLLYCVSKVSVVVIVSVVDPEKDASKPVAFRREILDNMGSSTGKLCTVLDYSAELVVARAEGLYFFNRDGLGPCIAFPTEGQKAMVSSMGNYLIHSTEPGSITAYDVVNKLVAYRGKGVLTGCFQGHSSYTRNAMLCSADGSILKLSEISLQQRVNMLLKRGLHVPAIALARAESGENANKSNVMLTSALRQYAEYLMGKNRYDEAAEHLVQTIGGGVEPSWVVTRLVEQSGLRSGLRLYLEALHAAGRAAFAHTKVLITCYRHDRARGAILGSNATEKTNDEYVINVFSDVDWTEEQVDAAIVLCRDAGLFKVAERVSRRRGRHVQLAHTLVEDLGETEKALALLRSLEDVEALQVIKACGRRLLEKEPVKFVHYLCDAICRSTASMPPGSSKPLLQLSMFLPIFIDMPAWRAVLLERVLGTPGGITKANAPKAWILLFESLVCVDVADRLQAKRKLTTQQKSRTEHGHPSLGGDEDSVKAEEQITTLESSVDTGERGTIGRRALKILQSRRSVIKLRAALEIAEQNGHDPCLEYLYEHLRMYTELGVSLRMSKNGPSLLRACRRHGDREPRLWMELIRLYAPLAAKEGYGSEGDAIGEDLELVSSSPPRRVSPIAGVEYVGEDGGMGKILGTISDGSSERGSAQDLVDEAMVALDRSGLLSQVEIVELVESACPDAPWSVVREYFERCAAGLKREAAVSEHAGLQLDGEIRELRREAKRLGEETVVIKPTTCASCEDVVSVPAVHFFCEHSFHVSCLAPGAVGVGNGVGGASAAMLVGREGVGAGLSNEGKTGMWGEECPQCAPELDAMVSMRQALQDKNRKHEEFFAMLKNSRDGFATIVEFLGRSPFL</sequence>
<evidence type="ECO:0000256" key="6">
    <source>
        <dbReference type="ARBA" id="ARBA00022927"/>
    </source>
</evidence>
<proteinExistence type="predicted"/>
<evidence type="ECO:0000256" key="1">
    <source>
        <dbReference type="ARBA" id="ARBA00004184"/>
    </source>
</evidence>
<dbReference type="GO" id="GO:0030897">
    <property type="term" value="C:HOPS complex"/>
    <property type="evidence" value="ECO:0007669"/>
    <property type="project" value="TreeGrafter"/>
</dbReference>
<reference evidence="12" key="1">
    <citation type="journal article" date="2013" name="Proc. Natl. Acad. Sci. U.S.A.">
        <title>Genome structure and metabolic features in the red seaweed Chondrus crispus shed light on evolution of the Archaeplastida.</title>
        <authorList>
            <person name="Collen J."/>
            <person name="Porcel B."/>
            <person name="Carre W."/>
            <person name="Ball S.G."/>
            <person name="Chaparro C."/>
            <person name="Tonon T."/>
            <person name="Barbeyron T."/>
            <person name="Michel G."/>
            <person name="Noel B."/>
            <person name="Valentin K."/>
            <person name="Elias M."/>
            <person name="Artiguenave F."/>
            <person name="Arun A."/>
            <person name="Aury J.M."/>
            <person name="Barbosa-Neto J.F."/>
            <person name="Bothwell J.H."/>
            <person name="Bouget F.Y."/>
            <person name="Brillet L."/>
            <person name="Cabello-Hurtado F."/>
            <person name="Capella-Gutierrez S."/>
            <person name="Charrier B."/>
            <person name="Cladiere L."/>
            <person name="Cock J.M."/>
            <person name="Coelho S.M."/>
            <person name="Colleoni C."/>
            <person name="Czjzek M."/>
            <person name="Da Silva C."/>
            <person name="Delage L."/>
            <person name="Denoeud F."/>
            <person name="Deschamps P."/>
            <person name="Dittami S.M."/>
            <person name="Gabaldon T."/>
            <person name="Gachon C.M."/>
            <person name="Groisillier A."/>
            <person name="Herve C."/>
            <person name="Jabbari K."/>
            <person name="Katinka M."/>
            <person name="Kloareg B."/>
            <person name="Kowalczyk N."/>
            <person name="Labadie K."/>
            <person name="Leblanc C."/>
            <person name="Lopez P.J."/>
            <person name="McLachlan D.H."/>
            <person name="Meslet-Cladiere L."/>
            <person name="Moustafa A."/>
            <person name="Nehr Z."/>
            <person name="Nyvall Collen P."/>
            <person name="Panaud O."/>
            <person name="Partensky F."/>
            <person name="Poulain J."/>
            <person name="Rensing S.A."/>
            <person name="Rousvoal S."/>
            <person name="Samson G."/>
            <person name="Symeonidi A."/>
            <person name="Weissenbach J."/>
            <person name="Zambounis A."/>
            <person name="Wincker P."/>
            <person name="Boyen C."/>
        </authorList>
    </citation>
    <scope>NUCLEOTIDE SEQUENCE [LARGE SCALE GENOMIC DNA]</scope>
    <source>
        <strain evidence="12">cv. Stackhouse</strain>
    </source>
</reference>
<keyword evidence="6" id="KW-0653">Protein transport</keyword>
<accession>R7Q8R6</accession>
<dbReference type="PhylomeDB" id="R7Q8R6"/>
<organism evidence="11 12">
    <name type="scientific">Chondrus crispus</name>
    <name type="common">Carrageen Irish moss</name>
    <name type="synonym">Polymorpha crispa</name>
    <dbReference type="NCBI Taxonomy" id="2769"/>
    <lineage>
        <taxon>Eukaryota</taxon>
        <taxon>Rhodophyta</taxon>
        <taxon>Florideophyceae</taxon>
        <taxon>Rhodymeniophycidae</taxon>
        <taxon>Gigartinales</taxon>
        <taxon>Gigartinaceae</taxon>
        <taxon>Chondrus</taxon>
    </lineage>
</organism>
<dbReference type="KEGG" id="ccp:CHC_T00003129001"/>
<keyword evidence="3" id="KW-0479">Metal-binding</keyword>
<dbReference type="PANTHER" id="PTHR23323">
    <property type="entry name" value="VACUOLAR PROTEIN SORTING-ASSOCIATED PROTEIN"/>
    <property type="match status" value="1"/>
</dbReference>
<evidence type="ECO:0000313" key="12">
    <source>
        <dbReference type="Proteomes" id="UP000012073"/>
    </source>
</evidence>
<evidence type="ECO:0000256" key="8">
    <source>
        <dbReference type="SAM" id="MobiDB-lite"/>
    </source>
</evidence>
<dbReference type="GO" id="GO:0015031">
    <property type="term" value="P:protein transport"/>
    <property type="evidence" value="ECO:0007669"/>
    <property type="project" value="UniProtKB-KW"/>
</dbReference>
<dbReference type="RefSeq" id="XP_005714248.1">
    <property type="nucleotide sequence ID" value="XM_005714191.1"/>
</dbReference>
<evidence type="ECO:0000259" key="10">
    <source>
        <dbReference type="Pfam" id="PF23341"/>
    </source>
</evidence>
<name>R7Q8R6_CHOCR</name>